<reference evidence="2 3" key="1">
    <citation type="submission" date="2017-04" db="EMBL/GenBank/DDBJ databases">
        <title>Genome Sequence of the Model Brown-Rot Fungus Postia placenta SB12.</title>
        <authorList>
            <consortium name="DOE Joint Genome Institute"/>
            <person name="Gaskell J."/>
            <person name="Kersten P."/>
            <person name="Larrondo L.F."/>
            <person name="Canessa P."/>
            <person name="Martinez D."/>
            <person name="Hibbett D."/>
            <person name="Schmoll M."/>
            <person name="Kubicek C.P."/>
            <person name="Martinez A.T."/>
            <person name="Yadav J."/>
            <person name="Master E."/>
            <person name="Magnuson J.K."/>
            <person name="James T."/>
            <person name="Yaver D."/>
            <person name="Berka R."/>
            <person name="Labutti K."/>
            <person name="Lipzen A."/>
            <person name="Aerts A."/>
            <person name="Barry K."/>
            <person name="Henrissat B."/>
            <person name="Blanchette R."/>
            <person name="Grigoriev I."/>
            <person name="Cullen D."/>
        </authorList>
    </citation>
    <scope>NUCLEOTIDE SEQUENCE [LARGE SCALE GENOMIC DNA]</scope>
    <source>
        <strain evidence="2 3">MAD-698-R-SB12</strain>
    </source>
</reference>
<keyword evidence="3" id="KW-1185">Reference proteome</keyword>
<feature type="compositionally biased region" description="Basic and acidic residues" evidence="1">
    <location>
        <begin position="228"/>
        <end position="239"/>
    </location>
</feature>
<accession>A0A1X6N6F6</accession>
<protein>
    <submittedName>
        <fullName evidence="2">Uncharacterized protein</fullName>
    </submittedName>
</protein>
<feature type="compositionally biased region" description="Basic and acidic residues" evidence="1">
    <location>
        <begin position="256"/>
        <end position="268"/>
    </location>
</feature>
<feature type="compositionally biased region" description="Basic and acidic residues" evidence="1">
    <location>
        <begin position="23"/>
        <end position="34"/>
    </location>
</feature>
<feature type="region of interest" description="Disordered" evidence="1">
    <location>
        <begin position="1"/>
        <end position="421"/>
    </location>
</feature>
<name>A0A1X6N6F6_9APHY</name>
<dbReference type="AlphaFoldDB" id="A0A1X6N6F6"/>
<feature type="compositionally biased region" description="Polar residues" evidence="1">
    <location>
        <begin position="341"/>
        <end position="351"/>
    </location>
</feature>
<gene>
    <name evidence="2" type="ORF">POSPLADRAFT_1039277</name>
</gene>
<dbReference type="GeneID" id="36322470"/>
<evidence type="ECO:0000256" key="1">
    <source>
        <dbReference type="SAM" id="MobiDB-lite"/>
    </source>
</evidence>
<evidence type="ECO:0000313" key="2">
    <source>
        <dbReference type="EMBL" id="OSX64066.1"/>
    </source>
</evidence>
<feature type="compositionally biased region" description="Low complexity" evidence="1">
    <location>
        <begin position="386"/>
        <end position="408"/>
    </location>
</feature>
<dbReference type="Proteomes" id="UP000194127">
    <property type="component" value="Unassembled WGS sequence"/>
</dbReference>
<proteinExistence type="predicted"/>
<feature type="compositionally biased region" description="Polar residues" evidence="1">
    <location>
        <begin position="1"/>
        <end position="15"/>
    </location>
</feature>
<feature type="compositionally biased region" description="Low complexity" evidence="1">
    <location>
        <begin position="154"/>
        <end position="203"/>
    </location>
</feature>
<dbReference type="EMBL" id="KZ110594">
    <property type="protein sequence ID" value="OSX64066.1"/>
    <property type="molecule type" value="Genomic_DNA"/>
</dbReference>
<dbReference type="RefSeq" id="XP_024340860.1">
    <property type="nucleotide sequence ID" value="XM_024477520.1"/>
</dbReference>
<evidence type="ECO:0000313" key="3">
    <source>
        <dbReference type="Proteomes" id="UP000194127"/>
    </source>
</evidence>
<dbReference type="OrthoDB" id="3364707at2759"/>
<sequence>MRMSTDDTATQGSTHRSIRTTRAGHEKERSIREEVGEDSPNSHLSRSEKARERDDEEDAQAGGKWWKLVKRISTGGLRDKYRQSREATPPPVPPLPLDLQKAAVVTIPGTHSPIREGPGDGGAILRFMQSRASLSGVRPSTVPSPKTPSRHTTSRPSTGGKASTSASAHRPSTTTRSSSPISSDMASSGFFHRTHSTRSSSSSYGEEVPPMPNSVRPGVGQHILGPNELRRFDSDRAKDTQAAAAAAPKSRKPSRSHSEPVDHGRSADSPDECIPLPAPPRRRERGPHERSPSPTLPSFSTDGVVNHFASPALPLPEFGQIPPRPARSSRRKPASIELPGPSSTPIHSQLPATPRTPRPHPQVSVDTYRISPSAAAHGQMKPVLVTSPTSSLTSPSSSISSPNKSPLTFREIESPRQAWTEQEKADKWEALLERSARAGGTLHLSESGLLSEQMRLSHYEEDF</sequence>
<organism evidence="2 3">
    <name type="scientific">Postia placenta MAD-698-R-SB12</name>
    <dbReference type="NCBI Taxonomy" id="670580"/>
    <lineage>
        <taxon>Eukaryota</taxon>
        <taxon>Fungi</taxon>
        <taxon>Dikarya</taxon>
        <taxon>Basidiomycota</taxon>
        <taxon>Agaricomycotina</taxon>
        <taxon>Agaricomycetes</taxon>
        <taxon>Polyporales</taxon>
        <taxon>Adustoporiaceae</taxon>
        <taxon>Rhodonia</taxon>
    </lineage>
</organism>